<keyword evidence="3 8" id="KW-0349">Heme</keyword>
<dbReference type="CDD" id="cd11040">
    <property type="entry name" value="CYP7_CYP8-like"/>
    <property type="match status" value="1"/>
</dbReference>
<feature type="region of interest" description="Disordered" evidence="9">
    <location>
        <begin position="450"/>
        <end position="477"/>
    </location>
</feature>
<proteinExistence type="inferred from homology"/>
<dbReference type="STRING" id="1450535.A0A317WQA1"/>
<feature type="region of interest" description="Disordered" evidence="9">
    <location>
        <begin position="267"/>
        <end position="287"/>
    </location>
</feature>
<dbReference type="PANTHER" id="PTHR24304">
    <property type="entry name" value="CYTOCHROME P450 FAMILY 7"/>
    <property type="match status" value="1"/>
</dbReference>
<dbReference type="GO" id="GO:0020037">
    <property type="term" value="F:heme binding"/>
    <property type="evidence" value="ECO:0007669"/>
    <property type="project" value="InterPro"/>
</dbReference>
<dbReference type="GO" id="GO:0008395">
    <property type="term" value="F:steroid hydroxylase activity"/>
    <property type="evidence" value="ECO:0007669"/>
    <property type="project" value="TreeGrafter"/>
</dbReference>
<dbReference type="PANTHER" id="PTHR24304:SF2">
    <property type="entry name" value="24-HYDROXYCHOLESTEROL 7-ALPHA-HYDROXYLASE"/>
    <property type="match status" value="1"/>
</dbReference>
<dbReference type="SUPFAM" id="SSF48264">
    <property type="entry name" value="Cytochrome P450"/>
    <property type="match status" value="1"/>
</dbReference>
<keyword evidence="7" id="KW-0503">Monooxygenase</keyword>
<dbReference type="EMBL" id="MSFK01000012">
    <property type="protein sequence ID" value="PWY88576.1"/>
    <property type="molecule type" value="Genomic_DNA"/>
</dbReference>
<dbReference type="InterPro" id="IPR050529">
    <property type="entry name" value="CYP450_sterol_14alpha_dmase"/>
</dbReference>
<sequence>MLAVIIPGVVAAIALTFSILRACIVGKNPSAGPHTMPHIIPVVKSTFSFVFDGPNFFRQASCFCQGQWPLRVNLLEDEIYLVQGQKNILAVFSNPGLTVTRAYGVVLKYCFGMKQKAVDVYVSDTSGSRQRPIAGSKTPPNCRVSYHTHENLIQGLLGSGLGPTTERFDAALYASLDKAVPISHSWTYKEDFTQFFEDHLGTAMLETLYGPLLLAANPDFNRKLWQYDKHIMALAKRLPAWMIPGAYRLRDELLRAIMKWHRQATELTTETTKQTNSNQGDADPHWGSAMMRERNKMLLKIDRQDPQSVASTDLGFIWASITNVVPSTMTLCTHMYSDSSLVDELRSALRPCIKPGTGSLQLDMDKISKQPLLLSMYAETLRFGVQIHIPRCSPHQSLSLGDETIPSNKLIIINTALAHTDEEVWNTKDGQYPLDTFWARRFLIDSADPRSGPLKPSLPLSKSAKERQQTDSDTSREEFTVQGLEGIWIPYGGGQHACPGRLLAKRTMLLTSAMMVTMFDVELLTPASALCFQSSRFGFGVRKPGSSVPFRIRRRC</sequence>
<dbReference type="InterPro" id="IPR036396">
    <property type="entry name" value="Cyt_P450_sf"/>
</dbReference>
<evidence type="ECO:0000256" key="6">
    <source>
        <dbReference type="ARBA" id="ARBA00023004"/>
    </source>
</evidence>
<evidence type="ECO:0000256" key="1">
    <source>
        <dbReference type="ARBA" id="ARBA00001971"/>
    </source>
</evidence>
<evidence type="ECO:0000256" key="9">
    <source>
        <dbReference type="SAM" id="MobiDB-lite"/>
    </source>
</evidence>
<evidence type="ECO:0000256" key="8">
    <source>
        <dbReference type="PIRSR" id="PIRSR602403-1"/>
    </source>
</evidence>
<dbReference type="GO" id="GO:0016705">
    <property type="term" value="F:oxidoreductase activity, acting on paired donors, with incorporation or reduction of molecular oxygen"/>
    <property type="evidence" value="ECO:0007669"/>
    <property type="project" value="InterPro"/>
</dbReference>
<keyword evidence="4 8" id="KW-0479">Metal-binding</keyword>
<evidence type="ECO:0000313" key="10">
    <source>
        <dbReference type="EMBL" id="PWY88576.1"/>
    </source>
</evidence>
<comment type="similarity">
    <text evidence="2">Belongs to the cytochrome P450 family.</text>
</comment>
<evidence type="ECO:0000256" key="2">
    <source>
        <dbReference type="ARBA" id="ARBA00010617"/>
    </source>
</evidence>
<keyword evidence="6 8" id="KW-0408">Iron</keyword>
<organism evidence="10 11">
    <name type="scientific">Aspergillus sclerotioniger CBS 115572</name>
    <dbReference type="NCBI Taxonomy" id="1450535"/>
    <lineage>
        <taxon>Eukaryota</taxon>
        <taxon>Fungi</taxon>
        <taxon>Dikarya</taxon>
        <taxon>Ascomycota</taxon>
        <taxon>Pezizomycotina</taxon>
        <taxon>Eurotiomycetes</taxon>
        <taxon>Eurotiomycetidae</taxon>
        <taxon>Eurotiales</taxon>
        <taxon>Aspergillaceae</taxon>
        <taxon>Aspergillus</taxon>
        <taxon>Aspergillus subgen. Circumdati</taxon>
    </lineage>
</organism>
<dbReference type="RefSeq" id="XP_025467938.1">
    <property type="nucleotide sequence ID" value="XM_025609918.1"/>
</dbReference>
<dbReference type="GeneID" id="37112061"/>
<reference evidence="10 11" key="1">
    <citation type="submission" date="2016-12" db="EMBL/GenBank/DDBJ databases">
        <title>The genomes of Aspergillus section Nigri reveals drivers in fungal speciation.</title>
        <authorList>
            <consortium name="DOE Joint Genome Institute"/>
            <person name="Vesth T.C."/>
            <person name="Nybo J."/>
            <person name="Theobald S."/>
            <person name="Brandl J."/>
            <person name="Frisvad J.C."/>
            <person name="Nielsen K.F."/>
            <person name="Lyhne E.K."/>
            <person name="Kogle M.E."/>
            <person name="Kuo A."/>
            <person name="Riley R."/>
            <person name="Clum A."/>
            <person name="Nolan M."/>
            <person name="Lipzen A."/>
            <person name="Salamov A."/>
            <person name="Henrissat B."/>
            <person name="Wiebenga A."/>
            <person name="De Vries R.P."/>
            <person name="Grigoriev I.V."/>
            <person name="Mortensen U.H."/>
            <person name="Andersen M.R."/>
            <person name="Baker S.E."/>
        </authorList>
    </citation>
    <scope>NUCLEOTIDE SEQUENCE [LARGE SCALE GENOMIC DNA]</scope>
    <source>
        <strain evidence="10 11">CBS 115572</strain>
    </source>
</reference>
<gene>
    <name evidence="10" type="ORF">BO94DRAFT_515327</name>
</gene>
<feature type="compositionally biased region" description="Basic and acidic residues" evidence="9">
    <location>
        <begin position="463"/>
        <end position="477"/>
    </location>
</feature>
<dbReference type="OrthoDB" id="3366823at2759"/>
<name>A0A317WQA1_9EURO</name>
<keyword evidence="11" id="KW-1185">Reference proteome</keyword>
<evidence type="ECO:0000256" key="3">
    <source>
        <dbReference type="ARBA" id="ARBA00022617"/>
    </source>
</evidence>
<dbReference type="InterPro" id="IPR001128">
    <property type="entry name" value="Cyt_P450"/>
</dbReference>
<dbReference type="Proteomes" id="UP000246702">
    <property type="component" value="Unassembled WGS sequence"/>
</dbReference>
<dbReference type="Pfam" id="PF00067">
    <property type="entry name" value="p450"/>
    <property type="match status" value="1"/>
</dbReference>
<dbReference type="GO" id="GO:0005506">
    <property type="term" value="F:iron ion binding"/>
    <property type="evidence" value="ECO:0007669"/>
    <property type="project" value="InterPro"/>
</dbReference>
<evidence type="ECO:0000256" key="5">
    <source>
        <dbReference type="ARBA" id="ARBA00023002"/>
    </source>
</evidence>
<evidence type="ECO:0000313" key="11">
    <source>
        <dbReference type="Proteomes" id="UP000246702"/>
    </source>
</evidence>
<dbReference type="PRINTS" id="PR00465">
    <property type="entry name" value="EP450IV"/>
</dbReference>
<protein>
    <submittedName>
        <fullName evidence="10">Cytochrome P450</fullName>
    </submittedName>
</protein>
<feature type="binding site" description="axial binding residue" evidence="8">
    <location>
        <position position="498"/>
    </location>
    <ligand>
        <name>heme</name>
        <dbReference type="ChEBI" id="CHEBI:30413"/>
    </ligand>
    <ligandPart>
        <name>Fe</name>
        <dbReference type="ChEBI" id="CHEBI:18248"/>
    </ligandPart>
</feature>
<comment type="caution">
    <text evidence="10">The sequence shown here is derived from an EMBL/GenBank/DDBJ whole genome shotgun (WGS) entry which is preliminary data.</text>
</comment>
<comment type="cofactor">
    <cofactor evidence="1 8">
        <name>heme</name>
        <dbReference type="ChEBI" id="CHEBI:30413"/>
    </cofactor>
</comment>
<dbReference type="Gene3D" id="1.10.630.10">
    <property type="entry name" value="Cytochrome P450"/>
    <property type="match status" value="1"/>
</dbReference>
<keyword evidence="5" id="KW-0560">Oxidoreductase</keyword>
<accession>A0A317WQA1</accession>
<dbReference type="InterPro" id="IPR002403">
    <property type="entry name" value="Cyt_P450_E_grp-IV"/>
</dbReference>
<dbReference type="AlphaFoldDB" id="A0A317WQA1"/>
<evidence type="ECO:0000256" key="7">
    <source>
        <dbReference type="ARBA" id="ARBA00023033"/>
    </source>
</evidence>
<evidence type="ECO:0000256" key="4">
    <source>
        <dbReference type="ARBA" id="ARBA00022723"/>
    </source>
</evidence>